<accession>A0A8D8N038</accession>
<name>A0A8D8N038_CULPI</name>
<evidence type="ECO:0000313" key="1">
    <source>
        <dbReference type="EMBL" id="CAG6547104.1"/>
    </source>
</evidence>
<dbReference type="EMBL" id="HBUE01342632">
    <property type="protein sequence ID" value="CAG6599292.1"/>
    <property type="molecule type" value="Transcribed_RNA"/>
</dbReference>
<dbReference type="EMBL" id="HBUE01235724">
    <property type="protein sequence ID" value="CAG6547104.1"/>
    <property type="molecule type" value="Transcribed_RNA"/>
</dbReference>
<proteinExistence type="predicted"/>
<dbReference type="EMBL" id="HBUE01342631">
    <property type="protein sequence ID" value="CAG6599290.1"/>
    <property type="molecule type" value="Transcribed_RNA"/>
</dbReference>
<protein>
    <submittedName>
        <fullName evidence="1">(northern house mosquito) hypothetical protein</fullName>
    </submittedName>
</protein>
<dbReference type="EMBL" id="HBUE01235726">
    <property type="protein sequence ID" value="CAG6547108.1"/>
    <property type="molecule type" value="Transcribed_RNA"/>
</dbReference>
<dbReference type="AlphaFoldDB" id="A0A8D8N038"/>
<dbReference type="EMBL" id="HBUE01342633">
    <property type="protein sequence ID" value="CAG6599294.1"/>
    <property type="molecule type" value="Transcribed_RNA"/>
</dbReference>
<reference evidence="1" key="1">
    <citation type="submission" date="2021-05" db="EMBL/GenBank/DDBJ databases">
        <authorList>
            <person name="Alioto T."/>
            <person name="Alioto T."/>
            <person name="Gomez Garrido J."/>
        </authorList>
    </citation>
    <scope>NUCLEOTIDE SEQUENCE</scope>
</reference>
<dbReference type="EMBL" id="HBUE01235725">
    <property type="protein sequence ID" value="CAG6547106.1"/>
    <property type="molecule type" value="Transcribed_RNA"/>
</dbReference>
<sequence length="194" mass="21913">MFLTCAGRQKKRAVCLDKQGLVWLKDVDVMIPQCGHIDVNGSVIMHPLKILAATTTARKVLPTGKFFEVLSGRAQPAKYYELIQAEDITKLLGPVFVMTEGWRACSRRLISDRMLEKDRASSGLHGEGNVRNRRSLMWSLVSPERSLSDSSQLTLVERYEQEKTSTQTKKWSTIAARGRQVCRFGSRFLPSPQE</sequence>
<organism evidence="1">
    <name type="scientific">Culex pipiens</name>
    <name type="common">House mosquito</name>
    <dbReference type="NCBI Taxonomy" id="7175"/>
    <lineage>
        <taxon>Eukaryota</taxon>
        <taxon>Metazoa</taxon>
        <taxon>Ecdysozoa</taxon>
        <taxon>Arthropoda</taxon>
        <taxon>Hexapoda</taxon>
        <taxon>Insecta</taxon>
        <taxon>Pterygota</taxon>
        <taxon>Neoptera</taxon>
        <taxon>Endopterygota</taxon>
        <taxon>Diptera</taxon>
        <taxon>Nematocera</taxon>
        <taxon>Culicoidea</taxon>
        <taxon>Culicidae</taxon>
        <taxon>Culicinae</taxon>
        <taxon>Culicini</taxon>
        <taxon>Culex</taxon>
        <taxon>Culex</taxon>
    </lineage>
</organism>